<proteinExistence type="predicted"/>
<organism evidence="1 2">
    <name type="scientific">Streptomyces mordarskii</name>
    <dbReference type="NCBI Taxonomy" id="1226758"/>
    <lineage>
        <taxon>Bacteria</taxon>
        <taxon>Bacillati</taxon>
        <taxon>Actinomycetota</taxon>
        <taxon>Actinomycetes</taxon>
        <taxon>Kitasatosporales</taxon>
        <taxon>Streptomycetaceae</taxon>
        <taxon>Streptomyces</taxon>
    </lineage>
</organism>
<accession>A0ABN1EVI4</accession>
<keyword evidence="2" id="KW-1185">Reference proteome</keyword>
<evidence type="ECO:0000313" key="1">
    <source>
        <dbReference type="EMBL" id="GAA0575267.1"/>
    </source>
</evidence>
<dbReference type="Proteomes" id="UP001501576">
    <property type="component" value="Unassembled WGS sequence"/>
</dbReference>
<dbReference type="RefSeq" id="WP_346161805.1">
    <property type="nucleotide sequence ID" value="NZ_BAAABZ010000099.1"/>
</dbReference>
<dbReference type="EMBL" id="BAAABZ010000099">
    <property type="protein sequence ID" value="GAA0575267.1"/>
    <property type="molecule type" value="Genomic_DNA"/>
</dbReference>
<name>A0ABN1EVI4_9ACTN</name>
<evidence type="ECO:0000313" key="2">
    <source>
        <dbReference type="Proteomes" id="UP001501576"/>
    </source>
</evidence>
<reference evidence="1 2" key="1">
    <citation type="journal article" date="2019" name="Int. J. Syst. Evol. Microbiol.">
        <title>The Global Catalogue of Microorganisms (GCM) 10K type strain sequencing project: providing services to taxonomists for standard genome sequencing and annotation.</title>
        <authorList>
            <consortium name="The Broad Institute Genomics Platform"/>
            <consortium name="The Broad Institute Genome Sequencing Center for Infectious Disease"/>
            <person name="Wu L."/>
            <person name="Ma J."/>
        </authorList>
    </citation>
    <scope>NUCLEOTIDE SEQUENCE [LARGE SCALE GENOMIC DNA]</scope>
    <source>
        <strain evidence="1 2">JCM 5052</strain>
    </source>
</reference>
<sequence length="147" mass="16574">MTTIARTRRYSQPEQEFIARQDALLGYITNRLPVTDWHKAEDLAQQTWTRALSQPRRSHADADGVPGWIAYQARIVLRRHLSPVPAGDANWWYLTQILGHSSEWPEHWHRVLVDEGQAALLRLVAGEIAPTPAAVFRRPAAPVAVAA</sequence>
<gene>
    <name evidence="1" type="ORF">GCM10010390_92880</name>
</gene>
<comment type="caution">
    <text evidence="1">The sequence shown here is derived from an EMBL/GenBank/DDBJ whole genome shotgun (WGS) entry which is preliminary data.</text>
</comment>
<protein>
    <submittedName>
        <fullName evidence="1">Uncharacterized protein</fullName>
    </submittedName>
</protein>